<dbReference type="InterPro" id="IPR011701">
    <property type="entry name" value="MFS"/>
</dbReference>
<dbReference type="Gene3D" id="1.20.1250.20">
    <property type="entry name" value="MFS general substrate transporter like domains"/>
    <property type="match status" value="2"/>
</dbReference>
<proteinExistence type="predicted"/>
<feature type="transmembrane region" description="Helical" evidence="4">
    <location>
        <begin position="221"/>
        <end position="241"/>
    </location>
</feature>
<evidence type="ECO:0000256" key="1">
    <source>
        <dbReference type="ARBA" id="ARBA00022692"/>
    </source>
</evidence>
<keyword evidence="6" id="KW-1185">Reference proteome</keyword>
<name>A0A8S3S1P1_MYTED</name>
<dbReference type="PANTHER" id="PTHR23121:SF9">
    <property type="entry name" value="SODIUM-DEPENDENT GLUCOSE TRANSPORTER 1"/>
    <property type="match status" value="1"/>
</dbReference>
<comment type="caution">
    <text evidence="5">The sequence shown here is derived from an EMBL/GenBank/DDBJ whole genome shotgun (WGS) entry which is preliminary data.</text>
</comment>
<dbReference type="Proteomes" id="UP000683360">
    <property type="component" value="Unassembled WGS sequence"/>
</dbReference>
<accession>A0A8S3S1P1</accession>
<evidence type="ECO:0000256" key="4">
    <source>
        <dbReference type="SAM" id="Phobius"/>
    </source>
</evidence>
<feature type="transmembrane region" description="Helical" evidence="4">
    <location>
        <begin position="437"/>
        <end position="459"/>
    </location>
</feature>
<evidence type="ECO:0000256" key="2">
    <source>
        <dbReference type="ARBA" id="ARBA00022989"/>
    </source>
</evidence>
<dbReference type="SUPFAM" id="SSF103473">
    <property type="entry name" value="MFS general substrate transporter"/>
    <property type="match status" value="1"/>
</dbReference>
<dbReference type="GO" id="GO:0022857">
    <property type="term" value="F:transmembrane transporter activity"/>
    <property type="evidence" value="ECO:0007669"/>
    <property type="project" value="InterPro"/>
</dbReference>
<feature type="transmembrane region" description="Helical" evidence="4">
    <location>
        <begin position="93"/>
        <end position="111"/>
    </location>
</feature>
<keyword evidence="2 4" id="KW-1133">Transmembrane helix</keyword>
<dbReference type="AlphaFoldDB" id="A0A8S3S1P1"/>
<sequence>MNDMAMRHSKDNLESQDYTKREKTVKTLFLICSMFALGLEQELTGTTLKDLIILTNSNYEVMARAMVGSSVGYIILAVLGGPLVDRFGRYCDLMVALCLSVSALATLLTPYTPLFGVLWALFCIRGMCAGLQNIAGQTILIGLWKEKATGPLHVLHFGYGIGAIIVPLILNPFLAVLSPDSTNETSSIGQVLNITDQHTPMKHDNETISQYLKVSRIKTGYLIVAIIVASVATVFVFYQFCYRQITHVSIKTVRGKIKIKELTKFIDPKKCTGGNRLYSVQIMGLLFFYFFNTIGGEIIIKTFLRSYSIDKLNFSGDDGSILNTAFAISYTLSRLAGLITSRYIPVRILVVLESFGLLVTTVLLEIFARHSKQALWILSIFLGMFVSPLYPSGMGWGNFFINLTGTAIAFIVTSSAFGAMVYGWLLGYLYQNYGYEMFLHQSLVCGGMLFFCTILMAVVTHSSKGRYNKSNADLKEESDE</sequence>
<feature type="transmembrane region" description="Helical" evidence="4">
    <location>
        <begin position="346"/>
        <end position="368"/>
    </location>
</feature>
<protein>
    <submittedName>
        <fullName evidence="5">Uncharacterized protein</fullName>
    </submittedName>
</protein>
<dbReference type="EMBL" id="CAJPWZ010001429">
    <property type="protein sequence ID" value="CAG2214973.1"/>
    <property type="molecule type" value="Genomic_DNA"/>
</dbReference>
<keyword evidence="1 4" id="KW-0812">Transmembrane</keyword>
<dbReference type="Pfam" id="PF07690">
    <property type="entry name" value="MFS_1"/>
    <property type="match status" value="1"/>
</dbReference>
<evidence type="ECO:0000313" key="6">
    <source>
        <dbReference type="Proteomes" id="UP000683360"/>
    </source>
</evidence>
<gene>
    <name evidence="5" type="ORF">MEDL_28777</name>
</gene>
<feature type="transmembrane region" description="Helical" evidence="4">
    <location>
        <begin position="277"/>
        <end position="300"/>
    </location>
</feature>
<feature type="transmembrane region" description="Helical" evidence="4">
    <location>
        <begin position="399"/>
        <end position="425"/>
    </location>
</feature>
<feature type="transmembrane region" description="Helical" evidence="4">
    <location>
        <begin position="156"/>
        <end position="177"/>
    </location>
</feature>
<evidence type="ECO:0000256" key="3">
    <source>
        <dbReference type="ARBA" id="ARBA00023136"/>
    </source>
</evidence>
<feature type="transmembrane region" description="Helical" evidence="4">
    <location>
        <begin position="320"/>
        <end position="339"/>
    </location>
</feature>
<keyword evidence="3 4" id="KW-0472">Membrane</keyword>
<feature type="transmembrane region" description="Helical" evidence="4">
    <location>
        <begin position="61"/>
        <end position="81"/>
    </location>
</feature>
<dbReference type="InterPro" id="IPR036259">
    <property type="entry name" value="MFS_trans_sf"/>
</dbReference>
<organism evidence="5 6">
    <name type="scientific">Mytilus edulis</name>
    <name type="common">Blue mussel</name>
    <dbReference type="NCBI Taxonomy" id="6550"/>
    <lineage>
        <taxon>Eukaryota</taxon>
        <taxon>Metazoa</taxon>
        <taxon>Spiralia</taxon>
        <taxon>Lophotrochozoa</taxon>
        <taxon>Mollusca</taxon>
        <taxon>Bivalvia</taxon>
        <taxon>Autobranchia</taxon>
        <taxon>Pteriomorphia</taxon>
        <taxon>Mytilida</taxon>
        <taxon>Mytiloidea</taxon>
        <taxon>Mytilidae</taxon>
        <taxon>Mytilinae</taxon>
        <taxon>Mytilus</taxon>
    </lineage>
</organism>
<reference evidence="5" key="1">
    <citation type="submission" date="2021-03" db="EMBL/GenBank/DDBJ databases">
        <authorList>
            <person name="Bekaert M."/>
        </authorList>
    </citation>
    <scope>NUCLEOTIDE SEQUENCE</scope>
</reference>
<dbReference type="PANTHER" id="PTHR23121">
    <property type="entry name" value="SODIUM-DEPENDENT GLUCOSE TRANSPORTER 1"/>
    <property type="match status" value="1"/>
</dbReference>
<evidence type="ECO:0000313" key="5">
    <source>
        <dbReference type="EMBL" id="CAG2214973.1"/>
    </source>
</evidence>
<feature type="transmembrane region" description="Helical" evidence="4">
    <location>
        <begin position="374"/>
        <end position="392"/>
    </location>
</feature>
<dbReference type="OrthoDB" id="546893at2759"/>